<comment type="caution">
    <text evidence="3">The sequence shown here is derived from an EMBL/GenBank/DDBJ whole genome shotgun (WGS) entry which is preliminary data.</text>
</comment>
<evidence type="ECO:0000313" key="4">
    <source>
        <dbReference type="Proteomes" id="UP000472335"/>
    </source>
</evidence>
<keyword evidence="2" id="KW-0732">Signal</keyword>
<keyword evidence="4" id="KW-1185">Reference proteome</keyword>
<gene>
    <name evidence="3" type="ORF">G5C60_14230</name>
</gene>
<feature type="region of interest" description="Disordered" evidence="1">
    <location>
        <begin position="27"/>
        <end position="54"/>
    </location>
</feature>
<evidence type="ECO:0000313" key="3">
    <source>
        <dbReference type="EMBL" id="NGO08731.1"/>
    </source>
</evidence>
<sequence length="230" mass="23543">MDARLKVSRTAAAAVLLVVMAACSDNSDPAATEGTTAPATPTAPSAPTAGAPPGAEVLGTVRTGEPFTVTIVYSDPPGATDRWQFTVRSVTCGKPMDPAVMAHAAESVGSPAPTPTPEAGKQFCVVAIDALNAGKSEATWNADGSVSLNVGDTRYTPSNEDADYALDYAQYYADKGQTGPTYGRNPGSRGPAHGVFQIPTGQQPTSIWVTSGTAITTIDGVQPGYLVLLN</sequence>
<organism evidence="3 4">
    <name type="scientific">Streptomyces scabichelini</name>
    <dbReference type="NCBI Taxonomy" id="2711217"/>
    <lineage>
        <taxon>Bacteria</taxon>
        <taxon>Bacillati</taxon>
        <taxon>Actinomycetota</taxon>
        <taxon>Actinomycetes</taxon>
        <taxon>Kitasatosporales</taxon>
        <taxon>Streptomycetaceae</taxon>
        <taxon>Streptomyces</taxon>
    </lineage>
</organism>
<dbReference type="Proteomes" id="UP000472335">
    <property type="component" value="Unassembled WGS sequence"/>
</dbReference>
<proteinExistence type="predicted"/>
<feature type="chain" id="PRO_5039312562" evidence="2">
    <location>
        <begin position="25"/>
        <end position="230"/>
    </location>
</feature>
<protein>
    <submittedName>
        <fullName evidence="3">DUF4352 domain-containing protein</fullName>
    </submittedName>
</protein>
<feature type="compositionally biased region" description="Low complexity" evidence="1">
    <location>
        <begin position="29"/>
        <end position="54"/>
    </location>
</feature>
<evidence type="ECO:0000256" key="1">
    <source>
        <dbReference type="SAM" id="MobiDB-lite"/>
    </source>
</evidence>
<dbReference type="PROSITE" id="PS51257">
    <property type="entry name" value="PROKAR_LIPOPROTEIN"/>
    <property type="match status" value="1"/>
</dbReference>
<dbReference type="AlphaFoldDB" id="A0A6G4V432"/>
<reference evidence="3 4" key="1">
    <citation type="submission" date="2020-02" db="EMBL/GenBank/DDBJ databases">
        <title>Whole-genome analyses of novel actinobacteria.</title>
        <authorList>
            <person name="Sahin N."/>
            <person name="Gencbay T."/>
        </authorList>
    </citation>
    <scope>NUCLEOTIDE SEQUENCE [LARGE SCALE GENOMIC DNA]</scope>
    <source>
        <strain evidence="3 4">HC44</strain>
    </source>
</reference>
<feature type="signal peptide" evidence="2">
    <location>
        <begin position="1"/>
        <end position="24"/>
    </location>
</feature>
<accession>A0A6G4V432</accession>
<dbReference type="EMBL" id="JAAKZY010000036">
    <property type="protein sequence ID" value="NGO08731.1"/>
    <property type="molecule type" value="Genomic_DNA"/>
</dbReference>
<name>A0A6G4V432_9ACTN</name>
<evidence type="ECO:0000256" key="2">
    <source>
        <dbReference type="SAM" id="SignalP"/>
    </source>
</evidence>